<feature type="region of interest" description="Disordered" evidence="1">
    <location>
        <begin position="1"/>
        <end position="47"/>
    </location>
</feature>
<evidence type="ECO:0000313" key="3">
    <source>
        <dbReference type="Proteomes" id="UP000693946"/>
    </source>
</evidence>
<evidence type="ECO:0000313" key="2">
    <source>
        <dbReference type="EMBL" id="KAG7506365.1"/>
    </source>
</evidence>
<gene>
    <name evidence="2" type="ORF">JOB18_003412</name>
</gene>
<protein>
    <submittedName>
        <fullName evidence="2">Uncharacterized protein</fullName>
    </submittedName>
</protein>
<dbReference type="Proteomes" id="UP000693946">
    <property type="component" value="Linkage Group LG18"/>
</dbReference>
<evidence type="ECO:0000256" key="1">
    <source>
        <dbReference type="SAM" id="MobiDB-lite"/>
    </source>
</evidence>
<dbReference type="AlphaFoldDB" id="A0AAV6RM89"/>
<name>A0AAV6RM89_SOLSE</name>
<keyword evidence="3" id="KW-1185">Reference proteome</keyword>
<reference evidence="2 3" key="1">
    <citation type="journal article" date="2021" name="Sci. Rep.">
        <title>Chromosome anchoring in Senegalese sole (Solea senegalensis) reveals sex-associated markers and genome rearrangements in flatfish.</title>
        <authorList>
            <person name="Guerrero-Cozar I."/>
            <person name="Gomez-Garrido J."/>
            <person name="Berbel C."/>
            <person name="Martinez-Blanch J.F."/>
            <person name="Alioto T."/>
            <person name="Claros M.G."/>
            <person name="Gagnaire P.A."/>
            <person name="Manchado M."/>
        </authorList>
    </citation>
    <scope>NUCLEOTIDE SEQUENCE [LARGE SCALE GENOMIC DNA]</scope>
    <source>
        <strain evidence="2">Sse05_10M</strain>
    </source>
</reference>
<accession>A0AAV6RM89</accession>
<sequence>MRKCGGLKAAGPRRVQSDTGARGSAEGTRTVPVNQAGGDTVHGDTVDGDTAATAEGLRCFCSRSPASVCQVVGSQRKDVLL</sequence>
<dbReference type="EMBL" id="JAGKHQ010000010">
    <property type="protein sequence ID" value="KAG7506365.1"/>
    <property type="molecule type" value="Genomic_DNA"/>
</dbReference>
<proteinExistence type="predicted"/>
<comment type="caution">
    <text evidence="2">The sequence shown here is derived from an EMBL/GenBank/DDBJ whole genome shotgun (WGS) entry which is preliminary data.</text>
</comment>
<organism evidence="2 3">
    <name type="scientific">Solea senegalensis</name>
    <name type="common">Senegalese sole</name>
    <dbReference type="NCBI Taxonomy" id="28829"/>
    <lineage>
        <taxon>Eukaryota</taxon>
        <taxon>Metazoa</taxon>
        <taxon>Chordata</taxon>
        <taxon>Craniata</taxon>
        <taxon>Vertebrata</taxon>
        <taxon>Euteleostomi</taxon>
        <taxon>Actinopterygii</taxon>
        <taxon>Neopterygii</taxon>
        <taxon>Teleostei</taxon>
        <taxon>Neoteleostei</taxon>
        <taxon>Acanthomorphata</taxon>
        <taxon>Carangaria</taxon>
        <taxon>Pleuronectiformes</taxon>
        <taxon>Pleuronectoidei</taxon>
        <taxon>Soleidae</taxon>
        <taxon>Solea</taxon>
    </lineage>
</organism>